<dbReference type="InterPro" id="IPR009061">
    <property type="entry name" value="DNA-bd_dom_put_sf"/>
</dbReference>
<protein>
    <submittedName>
        <fullName evidence="2">Helix-turn-helix domain-containing protein</fullName>
    </submittedName>
</protein>
<evidence type="ECO:0000313" key="2">
    <source>
        <dbReference type="EMBL" id="MFC3700347.1"/>
    </source>
</evidence>
<name>A0ABV7WMM9_9GAMM</name>
<dbReference type="EMBL" id="JBHRYN010000004">
    <property type="protein sequence ID" value="MFC3700347.1"/>
    <property type="molecule type" value="Genomic_DNA"/>
</dbReference>
<keyword evidence="3" id="KW-1185">Reference proteome</keyword>
<evidence type="ECO:0000259" key="1">
    <source>
        <dbReference type="Pfam" id="PF12728"/>
    </source>
</evidence>
<reference evidence="3" key="1">
    <citation type="journal article" date="2019" name="Int. J. Syst. Evol. Microbiol.">
        <title>The Global Catalogue of Microorganisms (GCM) 10K type strain sequencing project: providing services to taxonomists for standard genome sequencing and annotation.</title>
        <authorList>
            <consortium name="The Broad Institute Genomics Platform"/>
            <consortium name="The Broad Institute Genome Sequencing Center for Infectious Disease"/>
            <person name="Wu L."/>
            <person name="Ma J."/>
        </authorList>
    </citation>
    <scope>NUCLEOTIDE SEQUENCE [LARGE SCALE GENOMIC DNA]</scope>
    <source>
        <strain evidence="3">CECT 8288</strain>
    </source>
</reference>
<sequence length="59" mass="6882">MQSEFLSIEKAAEFLSVSDITVKRYIRENLIPSVEQNGETMIDKSALERYKAINDKFKR</sequence>
<accession>A0ABV7WMM9</accession>
<organism evidence="2 3">
    <name type="scientific">Reinekea marina</name>
    <dbReference type="NCBI Taxonomy" id="1310421"/>
    <lineage>
        <taxon>Bacteria</taxon>
        <taxon>Pseudomonadati</taxon>
        <taxon>Pseudomonadota</taxon>
        <taxon>Gammaproteobacteria</taxon>
        <taxon>Oceanospirillales</taxon>
        <taxon>Saccharospirillaceae</taxon>
        <taxon>Reinekea</taxon>
    </lineage>
</organism>
<dbReference type="Proteomes" id="UP001595710">
    <property type="component" value="Unassembled WGS sequence"/>
</dbReference>
<comment type="caution">
    <text evidence="2">The sequence shown here is derived from an EMBL/GenBank/DDBJ whole genome shotgun (WGS) entry which is preliminary data.</text>
</comment>
<dbReference type="RefSeq" id="WP_353958991.1">
    <property type="nucleotide sequence ID" value="NZ_JBHRYN010000004.1"/>
</dbReference>
<feature type="domain" description="Helix-turn-helix" evidence="1">
    <location>
        <begin position="5"/>
        <end position="51"/>
    </location>
</feature>
<gene>
    <name evidence="2" type="ORF">ACFOND_01745</name>
</gene>
<evidence type="ECO:0000313" key="3">
    <source>
        <dbReference type="Proteomes" id="UP001595710"/>
    </source>
</evidence>
<dbReference type="SUPFAM" id="SSF46955">
    <property type="entry name" value="Putative DNA-binding domain"/>
    <property type="match status" value="1"/>
</dbReference>
<dbReference type="Pfam" id="PF12728">
    <property type="entry name" value="HTH_17"/>
    <property type="match status" value="1"/>
</dbReference>
<proteinExistence type="predicted"/>
<dbReference type="InterPro" id="IPR041657">
    <property type="entry name" value="HTH_17"/>
</dbReference>